<feature type="compositionally biased region" description="Polar residues" evidence="2">
    <location>
        <begin position="42"/>
        <end position="52"/>
    </location>
</feature>
<dbReference type="EMBL" id="QUTE01011179">
    <property type="protein sequence ID" value="RHZ10685.1"/>
    <property type="molecule type" value="Genomic_DNA"/>
</dbReference>
<dbReference type="Proteomes" id="UP000266239">
    <property type="component" value="Unassembled WGS sequence"/>
</dbReference>
<evidence type="ECO:0000313" key="4">
    <source>
        <dbReference type="EMBL" id="RHY09863.1"/>
    </source>
</evidence>
<dbReference type="EMBL" id="QUTC01001738">
    <property type="protein sequence ID" value="RHY76017.1"/>
    <property type="molecule type" value="Genomic_DNA"/>
</dbReference>
<evidence type="ECO:0000313" key="8">
    <source>
        <dbReference type="EMBL" id="RHY80454.1"/>
    </source>
</evidence>
<evidence type="ECO:0000313" key="6">
    <source>
        <dbReference type="EMBL" id="RHY68020.1"/>
    </source>
</evidence>
<dbReference type="GO" id="GO:0006355">
    <property type="term" value="P:regulation of DNA-templated transcription"/>
    <property type="evidence" value="ECO:0007669"/>
    <property type="project" value="InterPro"/>
</dbReference>
<evidence type="ECO:0000313" key="15">
    <source>
        <dbReference type="Proteomes" id="UP000286510"/>
    </source>
</evidence>
<dbReference type="EMBL" id="QUTF01027270">
    <property type="protein sequence ID" value="RHY80454.1"/>
    <property type="molecule type" value="Genomic_DNA"/>
</dbReference>
<sequence length="430" mass="47431">MNVVATKAPRANKRKASSNVALSGGHCKDDGRHAMNRPKKVQATSTLPTRPSKSVDIRENGADVSGQPISFVCKMVLKYIDDMEQSERGYPIVLRANALESSLGLPRRRIYDVFHILQAIGLLGKGPQLFPPIRGHHYYGEDAVVPTIASVKASAVVLVHKKGERRSKPTYHAPSKLRVVPPVPNVNEQAVPNGTKLPALWQATQKLLKCIFARGGSISLREIYTLDDDNDGSSSKSRRYYDVLAVLSACNILKFNTDSKFDRAKVALMNPALLTTLSTPKSSFTVFELMRLENLSTIAHVPSPHSPKATSDKKPRLWAKQKASQRQLIVHTDTPSVHAASCDGNMRECQDSVSFAGLLDTSLFDNEPFGAFYPTTTGPDDCAADEPHRPVNKNGLRFLLSPCKHMHDHDEFSFALFPLDCDNMDDFTDL</sequence>
<dbReference type="Proteomes" id="UP000283543">
    <property type="component" value="Unassembled WGS sequence"/>
</dbReference>
<evidence type="ECO:0000259" key="3">
    <source>
        <dbReference type="Pfam" id="PF02319"/>
    </source>
</evidence>
<dbReference type="InterPro" id="IPR003316">
    <property type="entry name" value="E2F_WHTH_DNA-bd_dom"/>
</dbReference>
<evidence type="ECO:0000313" key="14">
    <source>
        <dbReference type="Proteomes" id="UP000283543"/>
    </source>
</evidence>
<dbReference type="Proteomes" id="UP000266643">
    <property type="component" value="Unassembled WGS sequence"/>
</dbReference>
<dbReference type="GO" id="GO:0003677">
    <property type="term" value="F:DNA binding"/>
    <property type="evidence" value="ECO:0007669"/>
    <property type="project" value="UniProtKB-KW"/>
</dbReference>
<accession>A0A397DVB0</accession>
<evidence type="ECO:0000313" key="9">
    <source>
        <dbReference type="EMBL" id="RHZ10685.1"/>
    </source>
</evidence>
<comment type="subcellular location">
    <subcellularLocation>
        <location evidence="1">Nucleus</location>
    </subcellularLocation>
</comment>
<dbReference type="AlphaFoldDB" id="A0A397DVB0"/>
<evidence type="ECO:0000313" key="13">
    <source>
        <dbReference type="Proteomes" id="UP000266643"/>
    </source>
</evidence>
<dbReference type="EMBL" id="QUTD01004447">
    <property type="protein sequence ID" value="RHY68020.1"/>
    <property type="molecule type" value="Genomic_DNA"/>
</dbReference>
<evidence type="ECO:0000256" key="1">
    <source>
        <dbReference type="RuleBase" id="RU003796"/>
    </source>
</evidence>
<dbReference type="Proteomes" id="UP000286510">
    <property type="component" value="Unassembled WGS sequence"/>
</dbReference>
<dbReference type="InterPro" id="IPR036388">
    <property type="entry name" value="WH-like_DNA-bd_sf"/>
</dbReference>
<evidence type="ECO:0000313" key="5">
    <source>
        <dbReference type="EMBL" id="RHY54738.1"/>
    </source>
</evidence>
<feature type="domain" description="E2F/DP family winged-helix DNA-binding" evidence="3">
    <location>
        <begin position="70"/>
        <end position="125"/>
    </location>
</feature>
<dbReference type="Proteomes" id="UP000265716">
    <property type="component" value="Unassembled WGS sequence"/>
</dbReference>
<reference evidence="10 11" key="1">
    <citation type="submission" date="2018-08" db="EMBL/GenBank/DDBJ databases">
        <title>Aphanomyces genome sequencing and annotation.</title>
        <authorList>
            <person name="Minardi D."/>
            <person name="Oidtmann B."/>
            <person name="Van Der Giezen M."/>
            <person name="Studholme D.J."/>
        </authorList>
    </citation>
    <scope>NUCLEOTIDE SEQUENCE [LARGE SCALE GENOMIC DNA]</scope>
    <source>
        <strain evidence="9 11">197901</strain>
        <strain evidence="6 13">D2</strain>
        <strain evidence="8 15">FDL457</strain>
        <strain evidence="7 10">SA</strain>
        <strain evidence="5 14">Si</strain>
        <strain evidence="4 12">Yx</strain>
    </source>
</reference>
<evidence type="ECO:0000313" key="7">
    <source>
        <dbReference type="EMBL" id="RHY76017.1"/>
    </source>
</evidence>
<dbReference type="VEuPathDB" id="FungiDB:H257_16068"/>
<evidence type="ECO:0000313" key="11">
    <source>
        <dbReference type="Proteomes" id="UP000266196"/>
    </source>
</evidence>
<keyword evidence="1" id="KW-0804">Transcription</keyword>
<dbReference type="EMBL" id="QUTA01006717">
    <property type="protein sequence ID" value="RHY09863.1"/>
    <property type="molecule type" value="Genomic_DNA"/>
</dbReference>
<protein>
    <recommendedName>
        <fullName evidence="3">E2F/DP family winged-helix DNA-binding domain-containing protein</fullName>
    </recommendedName>
</protein>
<keyword evidence="1" id="KW-0539">Nucleus</keyword>
<evidence type="ECO:0000256" key="2">
    <source>
        <dbReference type="SAM" id="MobiDB-lite"/>
    </source>
</evidence>
<dbReference type="Proteomes" id="UP000266196">
    <property type="component" value="Unassembled WGS sequence"/>
</dbReference>
<evidence type="ECO:0000313" key="12">
    <source>
        <dbReference type="Proteomes" id="UP000266239"/>
    </source>
</evidence>
<evidence type="ECO:0000313" key="10">
    <source>
        <dbReference type="Proteomes" id="UP000265716"/>
    </source>
</evidence>
<dbReference type="GO" id="GO:0005634">
    <property type="term" value="C:nucleus"/>
    <property type="evidence" value="ECO:0007669"/>
    <property type="project" value="UniProtKB-SubCell"/>
</dbReference>
<dbReference type="EMBL" id="QUTB01005548">
    <property type="protein sequence ID" value="RHY54738.1"/>
    <property type="molecule type" value="Genomic_DNA"/>
</dbReference>
<name>A0A397DVB0_APHAT</name>
<keyword evidence="1" id="KW-0805">Transcription regulation</keyword>
<comment type="caution">
    <text evidence="6">The sequence shown here is derived from an EMBL/GenBank/DDBJ whole genome shotgun (WGS) entry which is preliminary data.</text>
</comment>
<dbReference type="GO" id="GO:0005667">
    <property type="term" value="C:transcription regulator complex"/>
    <property type="evidence" value="ECO:0007669"/>
    <property type="project" value="InterPro"/>
</dbReference>
<proteinExistence type="inferred from homology"/>
<feature type="region of interest" description="Disordered" evidence="2">
    <location>
        <begin position="1"/>
        <end position="60"/>
    </location>
</feature>
<gene>
    <name evidence="4" type="ORF">DYB25_006157</name>
    <name evidence="8" type="ORF">DYB26_002643</name>
    <name evidence="6" type="ORF">DYB30_003507</name>
    <name evidence="9" type="ORF">DYB31_003390</name>
    <name evidence="5" type="ORF">DYB34_001660</name>
    <name evidence="7" type="ORF">DYB38_000511</name>
</gene>
<dbReference type="Pfam" id="PF02319">
    <property type="entry name" value="WHD_E2F_TDP"/>
    <property type="match status" value="1"/>
</dbReference>
<comment type="similarity">
    <text evidence="1">Belongs to the E2F/DP family.</text>
</comment>
<keyword evidence="1" id="KW-0238">DNA-binding</keyword>
<dbReference type="Gene3D" id="1.10.10.10">
    <property type="entry name" value="Winged helix-like DNA-binding domain superfamily/Winged helix DNA-binding domain"/>
    <property type="match status" value="1"/>
</dbReference>
<organism evidence="6 13">
    <name type="scientific">Aphanomyces astaci</name>
    <name type="common">Crayfish plague agent</name>
    <dbReference type="NCBI Taxonomy" id="112090"/>
    <lineage>
        <taxon>Eukaryota</taxon>
        <taxon>Sar</taxon>
        <taxon>Stramenopiles</taxon>
        <taxon>Oomycota</taxon>
        <taxon>Saprolegniomycetes</taxon>
        <taxon>Saprolegniales</taxon>
        <taxon>Verrucalvaceae</taxon>
        <taxon>Aphanomyces</taxon>
    </lineage>
</organism>